<sequence length="96" mass="10771">MPVSTGPVAGDSNHVEIELTEKEMIEDKLVETELSQAIADDTSRRVIFKHFIPVHSLHIQDSFSSFHYPVMITHPVQRPKIKGINATVNHNNAKCP</sequence>
<evidence type="ECO:0000313" key="2">
    <source>
        <dbReference type="Proteomes" id="UP001634007"/>
    </source>
</evidence>
<proteinExistence type="predicted"/>
<evidence type="ECO:0000313" key="1">
    <source>
        <dbReference type="EMBL" id="KAL3727152.1"/>
    </source>
</evidence>
<dbReference type="EMBL" id="JBJKBG010000008">
    <property type="protein sequence ID" value="KAL3727152.1"/>
    <property type="molecule type" value="Genomic_DNA"/>
</dbReference>
<keyword evidence="2" id="KW-1185">Reference proteome</keyword>
<dbReference type="Proteomes" id="UP001634007">
    <property type="component" value="Unassembled WGS sequence"/>
</dbReference>
<gene>
    <name evidence="1" type="ORF">ACJRO7_031974</name>
</gene>
<comment type="caution">
    <text evidence="1">The sequence shown here is derived from an EMBL/GenBank/DDBJ whole genome shotgun (WGS) entry which is preliminary data.</text>
</comment>
<protein>
    <submittedName>
        <fullName evidence="1">Uncharacterized protein</fullName>
    </submittedName>
</protein>
<accession>A0ABD3JKG2</accession>
<organism evidence="1 2">
    <name type="scientific">Eucalyptus globulus</name>
    <name type="common">Tasmanian blue gum</name>
    <dbReference type="NCBI Taxonomy" id="34317"/>
    <lineage>
        <taxon>Eukaryota</taxon>
        <taxon>Viridiplantae</taxon>
        <taxon>Streptophyta</taxon>
        <taxon>Embryophyta</taxon>
        <taxon>Tracheophyta</taxon>
        <taxon>Spermatophyta</taxon>
        <taxon>Magnoliopsida</taxon>
        <taxon>eudicotyledons</taxon>
        <taxon>Gunneridae</taxon>
        <taxon>Pentapetalae</taxon>
        <taxon>rosids</taxon>
        <taxon>malvids</taxon>
        <taxon>Myrtales</taxon>
        <taxon>Myrtaceae</taxon>
        <taxon>Myrtoideae</taxon>
        <taxon>Eucalypteae</taxon>
        <taxon>Eucalyptus</taxon>
    </lineage>
</organism>
<reference evidence="1 2" key="1">
    <citation type="submission" date="2024-11" db="EMBL/GenBank/DDBJ databases">
        <title>Chromosome-level genome assembly of Eucalyptus globulus Labill. provides insights into its genome evolution.</title>
        <authorList>
            <person name="Li X."/>
        </authorList>
    </citation>
    <scope>NUCLEOTIDE SEQUENCE [LARGE SCALE GENOMIC DNA]</scope>
    <source>
        <strain evidence="1">CL2024</strain>
        <tissue evidence="1">Fresh tender leaves</tissue>
    </source>
</reference>
<dbReference type="AlphaFoldDB" id="A0ABD3JKG2"/>
<name>A0ABD3JKG2_EUCGL</name>